<dbReference type="PRINTS" id="PR01607">
    <property type="entry name" value="APYRASEFAMLY"/>
</dbReference>
<dbReference type="RefSeq" id="XP_032456151.1">
    <property type="nucleotide sequence ID" value="XM_032600260.1"/>
</dbReference>
<dbReference type="Gene3D" id="3.90.780.10">
    <property type="entry name" value="5'-Nucleotidase, C-terminal domain"/>
    <property type="match status" value="1"/>
</dbReference>
<evidence type="ECO:0000256" key="5">
    <source>
        <dbReference type="ARBA" id="ARBA00022801"/>
    </source>
</evidence>
<dbReference type="FunCoup" id="A0A7M7TDS4">
    <property type="interactions" value="37"/>
</dbReference>
<feature type="domain" description="5'-Nucleotidase C-terminal" evidence="8">
    <location>
        <begin position="368"/>
        <end position="540"/>
    </location>
</feature>
<dbReference type="Proteomes" id="UP000002358">
    <property type="component" value="Chromosome 5"/>
</dbReference>
<dbReference type="InterPro" id="IPR004843">
    <property type="entry name" value="Calcineurin-like_PHP"/>
</dbReference>
<dbReference type="FunFam" id="3.60.21.10:FF:000020">
    <property type="entry name" value="NT5E isoform 4"/>
    <property type="match status" value="1"/>
</dbReference>
<evidence type="ECO:0008006" key="11">
    <source>
        <dbReference type="Google" id="ProtNLM"/>
    </source>
</evidence>
<accession>A0A7M7TDS4</accession>
<evidence type="ECO:0000256" key="6">
    <source>
        <dbReference type="RuleBase" id="RU362119"/>
    </source>
</evidence>
<feature type="domain" description="Calcineurin-like phosphoesterase" evidence="7">
    <location>
        <begin position="48"/>
        <end position="262"/>
    </location>
</feature>
<dbReference type="GO" id="GO:0046872">
    <property type="term" value="F:metal ion binding"/>
    <property type="evidence" value="ECO:0007669"/>
    <property type="project" value="UniProtKB-KW"/>
</dbReference>
<dbReference type="SUPFAM" id="SSF56300">
    <property type="entry name" value="Metallo-dependent phosphatases"/>
    <property type="match status" value="1"/>
</dbReference>
<dbReference type="CDD" id="cd07409">
    <property type="entry name" value="MPP_CD73_N"/>
    <property type="match status" value="1"/>
</dbReference>
<dbReference type="EnsemblMetazoa" id="XM_032600260">
    <property type="protein sequence ID" value="XP_032456151"/>
    <property type="gene ID" value="LOC100115544"/>
</dbReference>
<dbReference type="Pfam" id="PF00149">
    <property type="entry name" value="Metallophos"/>
    <property type="match status" value="1"/>
</dbReference>
<dbReference type="InterPro" id="IPR036907">
    <property type="entry name" value="5'-Nucleotdase_C_sf"/>
</dbReference>
<keyword evidence="3 6" id="KW-0732">Signal</keyword>
<reference evidence="9" key="1">
    <citation type="submission" date="2021-01" db="UniProtKB">
        <authorList>
            <consortium name="EnsemblMetazoa"/>
        </authorList>
    </citation>
    <scope>IDENTIFICATION</scope>
</reference>
<organism evidence="9 10">
    <name type="scientific">Nasonia vitripennis</name>
    <name type="common">Parasitic wasp</name>
    <dbReference type="NCBI Taxonomy" id="7425"/>
    <lineage>
        <taxon>Eukaryota</taxon>
        <taxon>Metazoa</taxon>
        <taxon>Ecdysozoa</taxon>
        <taxon>Arthropoda</taxon>
        <taxon>Hexapoda</taxon>
        <taxon>Insecta</taxon>
        <taxon>Pterygota</taxon>
        <taxon>Neoptera</taxon>
        <taxon>Endopterygota</taxon>
        <taxon>Hymenoptera</taxon>
        <taxon>Apocrita</taxon>
        <taxon>Proctotrupomorpha</taxon>
        <taxon>Chalcidoidea</taxon>
        <taxon>Pteromalidae</taxon>
        <taxon>Pteromalinae</taxon>
        <taxon>Nasonia</taxon>
    </lineage>
</organism>
<dbReference type="InParanoid" id="A0A7M7TDS4"/>
<name>A0A7M7TDS4_NASVI</name>
<dbReference type="FunFam" id="3.90.780.10:FF:000001">
    <property type="entry name" value="NT5E isoform 3"/>
    <property type="match status" value="1"/>
</dbReference>
<dbReference type="InterPro" id="IPR029052">
    <property type="entry name" value="Metallo-depent_PP-like"/>
</dbReference>
<dbReference type="PANTHER" id="PTHR11575">
    <property type="entry name" value="5'-NUCLEOTIDASE-RELATED"/>
    <property type="match status" value="1"/>
</dbReference>
<dbReference type="GO" id="GO:0005886">
    <property type="term" value="C:plasma membrane"/>
    <property type="evidence" value="ECO:0007669"/>
    <property type="project" value="TreeGrafter"/>
</dbReference>
<dbReference type="GO" id="GO:0000166">
    <property type="term" value="F:nucleotide binding"/>
    <property type="evidence" value="ECO:0007669"/>
    <property type="project" value="UniProtKB-KW"/>
</dbReference>
<dbReference type="Pfam" id="PF02872">
    <property type="entry name" value="5_nucleotid_C"/>
    <property type="match status" value="1"/>
</dbReference>
<dbReference type="KEGG" id="nvi:100115544"/>
<dbReference type="AlphaFoldDB" id="A0A7M7TDS4"/>
<evidence type="ECO:0000256" key="2">
    <source>
        <dbReference type="ARBA" id="ARBA00022723"/>
    </source>
</evidence>
<dbReference type="PROSITE" id="PS51257">
    <property type="entry name" value="PROKAR_LIPOPROTEIN"/>
    <property type="match status" value="1"/>
</dbReference>
<dbReference type="GO" id="GO:0008253">
    <property type="term" value="F:5'-nucleotidase activity"/>
    <property type="evidence" value="ECO:0007669"/>
    <property type="project" value="TreeGrafter"/>
</dbReference>
<evidence type="ECO:0000313" key="9">
    <source>
        <dbReference type="EnsemblMetazoa" id="XP_032456151"/>
    </source>
</evidence>
<keyword evidence="2" id="KW-0479">Metal-binding</keyword>
<dbReference type="InterPro" id="IPR006179">
    <property type="entry name" value="5_nucleotidase/apyrase"/>
</dbReference>
<protein>
    <recommendedName>
        <fullName evidence="11">Apyrase</fullName>
    </recommendedName>
</protein>
<evidence type="ECO:0000256" key="4">
    <source>
        <dbReference type="ARBA" id="ARBA00022741"/>
    </source>
</evidence>
<dbReference type="GeneID" id="100115544"/>
<proteinExistence type="inferred from homology"/>
<dbReference type="GO" id="GO:0006196">
    <property type="term" value="P:AMP catabolic process"/>
    <property type="evidence" value="ECO:0007669"/>
    <property type="project" value="TreeGrafter"/>
</dbReference>
<keyword evidence="5 6" id="KW-0378">Hydrolase</keyword>
<dbReference type="SUPFAM" id="SSF55816">
    <property type="entry name" value="5'-nucleotidase (syn. UDP-sugar hydrolase), C-terminal domain"/>
    <property type="match status" value="1"/>
</dbReference>
<keyword evidence="4 6" id="KW-0547">Nucleotide-binding</keyword>
<evidence type="ECO:0000256" key="1">
    <source>
        <dbReference type="ARBA" id="ARBA00006654"/>
    </source>
</evidence>
<sequence>MLTIRQRMSRGKLGSLLLGLLACCAGYSKGFTANNLVYPGQNEFFELSIVHLNDFHARFVQTSFTSGTCHKGRNHECIGGLGRVVTASRQLMQERPNAIFLNAGDHYQGTLWYNVHKWNATVHFMNKLPHDAMTIGNHDFDDKIAGLVPFLERAKAPVVVTNIDIAGEPSLRGYFQNSTVITRGNRTIGVIGVIIKTTNTLSSTENLGFLDEVETVNAEAERLRARGVNIIIVLSHAGLDVDRIMAANCPEIDVIVGGHSHTFLYTGKPPFIDVPEDEYPVVVRQTAAAAAAAAAGSSRAPRTVLIVQAAAYTKYLGNLTVWFTPQGEVADWEGNPILLDSSIEEDPEIMEELMPWAEVVEATGQAVVGETRGFLNSSCRSGECNLANLITDAMVYSYQGKGGPKQWTYAAISCMNAGGIRNGIPPGVITYGDLVTVQPFENTWDVVEVRGEDLRLVLEESVSRSYEKDKFVGAGFLHWAGIRVVYNISKPAFSRIVDLSVRCQACEKPVYEPLDEEDWYRLVVPAFLLKGGDNVTALQERHRHREPGPLDVDEITEYIKAISPFKYENEQRMLLLGEWRG</sequence>
<dbReference type="SMR" id="A0A7M7TDS4"/>
<feature type="chain" id="PRO_5029930671" description="Apyrase" evidence="6">
    <location>
        <begin position="31"/>
        <end position="581"/>
    </location>
</feature>
<dbReference type="OrthoDB" id="7722975at2759"/>
<evidence type="ECO:0000259" key="8">
    <source>
        <dbReference type="Pfam" id="PF02872"/>
    </source>
</evidence>
<dbReference type="InterPro" id="IPR008334">
    <property type="entry name" value="5'-Nucleotdase_C"/>
</dbReference>
<evidence type="ECO:0000259" key="7">
    <source>
        <dbReference type="Pfam" id="PF00149"/>
    </source>
</evidence>
<dbReference type="PANTHER" id="PTHR11575:SF32">
    <property type="entry name" value="APYRASE-LIKE PROTEIN"/>
    <property type="match status" value="1"/>
</dbReference>
<feature type="signal peptide" evidence="6">
    <location>
        <begin position="1"/>
        <end position="30"/>
    </location>
</feature>
<evidence type="ECO:0000313" key="10">
    <source>
        <dbReference type="Proteomes" id="UP000002358"/>
    </source>
</evidence>
<dbReference type="Gene3D" id="3.60.21.10">
    <property type="match status" value="1"/>
</dbReference>
<comment type="similarity">
    <text evidence="1 6">Belongs to the 5'-nucleotidase family.</text>
</comment>
<evidence type="ECO:0000256" key="3">
    <source>
        <dbReference type="ARBA" id="ARBA00022729"/>
    </source>
</evidence>
<keyword evidence="10" id="KW-1185">Reference proteome</keyword>